<gene>
    <name evidence="1" type="primary">PARPA_14524.1 scaffold 51261</name>
</gene>
<organism evidence="1 2">
    <name type="scientific">Parasitella parasitica</name>
    <dbReference type="NCBI Taxonomy" id="35722"/>
    <lineage>
        <taxon>Eukaryota</taxon>
        <taxon>Fungi</taxon>
        <taxon>Fungi incertae sedis</taxon>
        <taxon>Mucoromycota</taxon>
        <taxon>Mucoromycotina</taxon>
        <taxon>Mucoromycetes</taxon>
        <taxon>Mucorales</taxon>
        <taxon>Mucorineae</taxon>
        <taxon>Mucoraceae</taxon>
        <taxon>Parasitella</taxon>
    </lineage>
</organism>
<protein>
    <submittedName>
        <fullName evidence="1">Uncharacterized protein</fullName>
    </submittedName>
</protein>
<dbReference type="OrthoDB" id="2258247at2759"/>
<keyword evidence="2" id="KW-1185">Reference proteome</keyword>
<dbReference type="Proteomes" id="UP000054107">
    <property type="component" value="Unassembled WGS sequence"/>
</dbReference>
<proteinExistence type="predicted"/>
<dbReference type="EMBL" id="LN734259">
    <property type="protein sequence ID" value="CEP20203.1"/>
    <property type="molecule type" value="Genomic_DNA"/>
</dbReference>
<dbReference type="AlphaFoldDB" id="A0A0B7NXQ9"/>
<sequence>MASSAKETNGTFKGPICYKLSKKSWSEVITGGECDLLTSSAASPNIDHFTCKVTRPYLTGTVPHSLVIDITHVLDHKWAFIVDLATFCQGNNHLWAVSEQIRKENNRLYAEISVSPTMYQHFLQDPTLHLENFSESFMAYPSFSPSANILKLSLNKLPHQYVRQDGDAQLRADMHLSLDQFGKLIDCGYVTGGSGIYAGGGYAVLAVKHGKHAAKAPVPAHHHNTKSKSDAKPQINATTATVDIPVCKHCQQPGHKMTTHRACLMNLKNIQKQTQSDEDTFMDHSEFSADRSTDHTFDASTV</sequence>
<accession>A0A0B7NXQ9</accession>
<evidence type="ECO:0000313" key="2">
    <source>
        <dbReference type="Proteomes" id="UP000054107"/>
    </source>
</evidence>
<name>A0A0B7NXQ9_9FUNG</name>
<evidence type="ECO:0000313" key="1">
    <source>
        <dbReference type="EMBL" id="CEP20203.1"/>
    </source>
</evidence>
<dbReference type="STRING" id="35722.A0A0B7NXQ9"/>
<reference evidence="1 2" key="1">
    <citation type="submission" date="2014-09" db="EMBL/GenBank/DDBJ databases">
        <authorList>
            <person name="Ellenberger Sabrina"/>
        </authorList>
    </citation>
    <scope>NUCLEOTIDE SEQUENCE [LARGE SCALE GENOMIC DNA]</scope>
    <source>
        <strain evidence="1 2">CBS 412.66</strain>
    </source>
</reference>